<feature type="signal peptide" evidence="1">
    <location>
        <begin position="1"/>
        <end position="18"/>
    </location>
</feature>
<name>A0A151Z4L0_TIELA</name>
<dbReference type="AlphaFoldDB" id="A0A151Z4L0"/>
<reference evidence="2 3" key="1">
    <citation type="submission" date="2015-12" db="EMBL/GenBank/DDBJ databases">
        <title>Dictyostelia acquired genes for synthesis and detection of signals that induce cell-type specialization by lateral gene transfer from prokaryotes.</title>
        <authorList>
            <person name="Gloeckner G."/>
            <person name="Schaap P."/>
        </authorList>
    </citation>
    <scope>NUCLEOTIDE SEQUENCE [LARGE SCALE GENOMIC DNA]</scope>
    <source>
        <strain evidence="2 3">TK</strain>
    </source>
</reference>
<sequence length="494" mass="55057">MKILILLVLLYLTLACSASNKRPKYETRANQVVRNNANTQRGRYGNYAEMTSSRVDVKLSVAYRSHSGITLGAAFAVVVADVSCYNCKVIKNPKFLDEFGVWNGIVQVNWNRINHGGPLDGTSGLVVTLKVYMAGQYTYISLAPDGGTGIYPRKPAISDFNYDPRVPAYVLKYKGLVVQGDTEELKYDFILHGINGPRFDNSQNLDNRYMISYVSLTHLAMKSVSLLKLDVKQIWVLIRSDFKTAALKVDVPMPALYPGTGVLMAHPDYVWRPMTSAHEYGHYIQSIVYKSPLYKGDPWVPKVLGTHTFCQQNPVKVDGVSVGLPQNSDVSWTEGYPTGYALIMGELLGLNTKGVFNNVNWSDGSGTQIIDIEYYNCNMYDMNTDEGRISAMIYDLYDSDNDSRESREIDEVIAKRIQKNKDSKVNIAWFGNQGPGDNNNGYTLTPKEALVDLLVNSQAPTLQGYINALKTTMEGDKLTLALNAIKYNYGQALV</sequence>
<accession>A0A151Z4L0</accession>
<comment type="caution">
    <text evidence="2">The sequence shown here is derived from an EMBL/GenBank/DDBJ whole genome shotgun (WGS) entry which is preliminary data.</text>
</comment>
<protein>
    <submittedName>
        <fullName evidence="2">Polyprotein</fullName>
    </submittedName>
</protein>
<evidence type="ECO:0000313" key="3">
    <source>
        <dbReference type="Proteomes" id="UP000076078"/>
    </source>
</evidence>
<dbReference type="OMA" id="KESERHW"/>
<keyword evidence="1" id="KW-0732">Signal</keyword>
<organism evidence="2 3">
    <name type="scientific">Tieghemostelium lacteum</name>
    <name type="common">Slime mold</name>
    <name type="synonym">Dictyostelium lacteum</name>
    <dbReference type="NCBI Taxonomy" id="361077"/>
    <lineage>
        <taxon>Eukaryota</taxon>
        <taxon>Amoebozoa</taxon>
        <taxon>Evosea</taxon>
        <taxon>Eumycetozoa</taxon>
        <taxon>Dictyostelia</taxon>
        <taxon>Dictyosteliales</taxon>
        <taxon>Raperosteliaceae</taxon>
        <taxon>Tieghemostelium</taxon>
    </lineage>
</organism>
<dbReference type="Proteomes" id="UP000076078">
    <property type="component" value="Unassembled WGS sequence"/>
</dbReference>
<dbReference type="InParanoid" id="A0A151Z4L0"/>
<dbReference type="OrthoDB" id="5086276at2759"/>
<proteinExistence type="predicted"/>
<evidence type="ECO:0000313" key="2">
    <source>
        <dbReference type="EMBL" id="KYQ88903.1"/>
    </source>
</evidence>
<dbReference type="EMBL" id="LODT01000046">
    <property type="protein sequence ID" value="KYQ88903.1"/>
    <property type="molecule type" value="Genomic_DNA"/>
</dbReference>
<keyword evidence="3" id="KW-1185">Reference proteome</keyword>
<feature type="chain" id="PRO_5007592822" evidence="1">
    <location>
        <begin position="19"/>
        <end position="494"/>
    </location>
</feature>
<dbReference type="PROSITE" id="PS51257">
    <property type="entry name" value="PROKAR_LIPOPROTEIN"/>
    <property type="match status" value="1"/>
</dbReference>
<evidence type="ECO:0000256" key="1">
    <source>
        <dbReference type="SAM" id="SignalP"/>
    </source>
</evidence>
<gene>
    <name evidence="2" type="ORF">DLAC_10484</name>
</gene>